<evidence type="ECO:0000313" key="2">
    <source>
        <dbReference type="Proteomes" id="UP000703661"/>
    </source>
</evidence>
<dbReference type="EMBL" id="JAAAID010001757">
    <property type="protein sequence ID" value="KAG0008878.1"/>
    <property type="molecule type" value="Genomic_DNA"/>
</dbReference>
<reference evidence="1" key="1">
    <citation type="journal article" date="2020" name="Fungal Divers.">
        <title>Resolving the Mortierellaceae phylogeny through synthesis of multi-gene phylogenetics and phylogenomics.</title>
        <authorList>
            <person name="Vandepol N."/>
            <person name="Liber J."/>
            <person name="Desiro A."/>
            <person name="Na H."/>
            <person name="Kennedy M."/>
            <person name="Barry K."/>
            <person name="Grigoriev I.V."/>
            <person name="Miller A.N."/>
            <person name="O'Donnell K."/>
            <person name="Stajich J.E."/>
            <person name="Bonito G."/>
        </authorList>
    </citation>
    <scope>NUCLEOTIDE SEQUENCE</scope>
    <source>
        <strain evidence="1">NRRL 2769</strain>
    </source>
</reference>
<organism evidence="1 2">
    <name type="scientific">Entomortierella chlamydospora</name>
    <dbReference type="NCBI Taxonomy" id="101097"/>
    <lineage>
        <taxon>Eukaryota</taxon>
        <taxon>Fungi</taxon>
        <taxon>Fungi incertae sedis</taxon>
        <taxon>Mucoromycota</taxon>
        <taxon>Mortierellomycotina</taxon>
        <taxon>Mortierellomycetes</taxon>
        <taxon>Mortierellales</taxon>
        <taxon>Mortierellaceae</taxon>
        <taxon>Entomortierella</taxon>
    </lineage>
</organism>
<accession>A0A9P6MP60</accession>
<gene>
    <name evidence="1" type="ORF">BGZ80_002956</name>
</gene>
<name>A0A9P6MP60_9FUNG</name>
<sequence length="145" mass="16576">MSAPQAVQDWMKSLGSRYSERLSALTGVGENSCRTAIDFADRGILKTGNFTRNERYNQISKIDDAIENIIKDERAPFTMNKYHYDNILNSRKAKAEQHIQQQVNKVLSNNHYGTNYSGQSVNDILKQQLRSYGKFSQMSDVGYNE</sequence>
<keyword evidence="2" id="KW-1185">Reference proteome</keyword>
<evidence type="ECO:0000313" key="1">
    <source>
        <dbReference type="EMBL" id="KAG0008878.1"/>
    </source>
</evidence>
<dbReference type="Proteomes" id="UP000703661">
    <property type="component" value="Unassembled WGS sequence"/>
</dbReference>
<dbReference type="AlphaFoldDB" id="A0A9P6MP60"/>
<protein>
    <submittedName>
        <fullName evidence="1">Uncharacterized protein</fullName>
    </submittedName>
</protein>
<proteinExistence type="predicted"/>
<comment type="caution">
    <text evidence="1">The sequence shown here is derived from an EMBL/GenBank/DDBJ whole genome shotgun (WGS) entry which is preliminary data.</text>
</comment>